<protein>
    <submittedName>
        <fullName evidence="1">Uncharacterized protein</fullName>
    </submittedName>
</protein>
<proteinExistence type="predicted"/>
<evidence type="ECO:0000313" key="1">
    <source>
        <dbReference type="EMBL" id="MCG2631058.1"/>
    </source>
</evidence>
<dbReference type="AlphaFoldDB" id="A0A9X1RH40"/>
<name>A0A9X1RH40_9BRAD</name>
<reference evidence="1" key="1">
    <citation type="submission" date="2022-01" db="EMBL/GenBank/DDBJ databases">
        <title>Genome sequnece data of strain Bradyrhizobium sp. nov.</title>
        <authorList>
            <person name="Zhang J."/>
        </authorList>
    </citation>
    <scope>NUCLEOTIDE SEQUENCE</scope>
    <source>
        <strain evidence="1">WYCCWR 13023</strain>
    </source>
</reference>
<organism evidence="1 2">
    <name type="scientific">Bradyrhizobium zhengyangense</name>
    <dbReference type="NCBI Taxonomy" id="2911009"/>
    <lineage>
        <taxon>Bacteria</taxon>
        <taxon>Pseudomonadati</taxon>
        <taxon>Pseudomonadota</taxon>
        <taxon>Alphaproteobacteria</taxon>
        <taxon>Hyphomicrobiales</taxon>
        <taxon>Nitrobacteraceae</taxon>
        <taxon>Bradyrhizobium</taxon>
    </lineage>
</organism>
<gene>
    <name evidence="1" type="ORF">L6654_30950</name>
</gene>
<sequence>MPRHRTSSAFDHELAVDEIAAACNGDWRGAFRALMLLNEPLEQRLEQMSEVPPAHQCCIS</sequence>
<comment type="caution">
    <text evidence="1">The sequence shown here is derived from an EMBL/GenBank/DDBJ whole genome shotgun (WGS) entry which is preliminary data.</text>
</comment>
<evidence type="ECO:0000313" key="2">
    <source>
        <dbReference type="Proteomes" id="UP001139054"/>
    </source>
</evidence>
<dbReference type="Proteomes" id="UP001139054">
    <property type="component" value="Unassembled WGS sequence"/>
</dbReference>
<dbReference type="EMBL" id="JAKLTY010000025">
    <property type="protein sequence ID" value="MCG2631058.1"/>
    <property type="molecule type" value="Genomic_DNA"/>
</dbReference>
<accession>A0A9X1RH40</accession>